<keyword evidence="22" id="KW-1185">Reference proteome</keyword>
<evidence type="ECO:0000256" key="5">
    <source>
        <dbReference type="ARBA" id="ARBA00022475"/>
    </source>
</evidence>
<keyword evidence="8 17" id="KW-0812">Transmembrane</keyword>
<dbReference type="CDD" id="cd05387">
    <property type="entry name" value="BY-kinase"/>
    <property type="match status" value="1"/>
</dbReference>
<dbReference type="InterPro" id="IPR005702">
    <property type="entry name" value="Wzc-like_C"/>
</dbReference>
<dbReference type="InterPro" id="IPR027417">
    <property type="entry name" value="P-loop_NTPase"/>
</dbReference>
<sequence>MKVMNDTANYEARLADVIRTARDVVKRRILMLGLVAAVITILGVVGTLMMTPVYEGVTRLQIDPSRNPLARSASDAQAQLASEAIETEVSVINSIDLARTVVKRLNLTKDPVYVEQFAEAAKKQGPLTDSDKLDAVARQLLAHLSVSREKLTYIIGIRFRDEDASKSAKIANAFAAAYLDTRVGNNIGTAARQFEFFEKRLQELATEAREADNRVAAFQAEHSIVKSGNNAQTTILDQQVGPLATQLSVAQASAEEARAQLAMANAQVRAGRIDAVADVLDSQTIIDLRRQRAEISRDLGLIENRYGPRHPDAIRVKDQLAQIDSQMRDEANRIIRALQAKAAAGDAQVRGLRDEMARLEGQQAQDVRARVTADSLQREADSKHTAYDKMADLAMESRQASQNSIAQARIIDAAETPVAPAAPNKPLLFLVSLLLGIGAGVAVITVQELMVSGVRSVEDVEGSLGIPLIGAIPALKKVQRPADNLLEKPTSQFAEALRNVRASIVGVKGGAERPKIIALTSAMPAEGKTTTALALARTMALSGSRTVLFDVDVRRAQMRQIASNVTGTGGTVELLQGSISLREAIQPSGLEGMDQILVKEPYFSSENLFGNQAIHDVLGELSREYDAVILDLPPLLGLADGRFIAALSDAVVLIVKWDETPQHVVESAVNALKSDGSNLVGAVLSMVDPGARSVGSYYYDEKYSHYYTPKES</sequence>
<evidence type="ECO:0000256" key="9">
    <source>
        <dbReference type="ARBA" id="ARBA00022741"/>
    </source>
</evidence>
<dbReference type="Gene3D" id="3.40.50.300">
    <property type="entry name" value="P-loop containing nucleotide triphosphate hydrolases"/>
    <property type="match status" value="1"/>
</dbReference>
<keyword evidence="16" id="KW-0175">Coiled coil</keyword>
<dbReference type="EMBL" id="JBHLWK010000015">
    <property type="protein sequence ID" value="MFC0205091.1"/>
    <property type="molecule type" value="Genomic_DNA"/>
</dbReference>
<evidence type="ECO:0000259" key="18">
    <source>
        <dbReference type="Pfam" id="PF02706"/>
    </source>
</evidence>
<comment type="catalytic activity">
    <reaction evidence="15">
        <text>L-tyrosyl-[protein] + ATP = O-phospho-L-tyrosyl-[protein] + ADP + H(+)</text>
        <dbReference type="Rhea" id="RHEA:10596"/>
        <dbReference type="Rhea" id="RHEA-COMP:10136"/>
        <dbReference type="Rhea" id="RHEA-COMP:20101"/>
        <dbReference type="ChEBI" id="CHEBI:15378"/>
        <dbReference type="ChEBI" id="CHEBI:30616"/>
        <dbReference type="ChEBI" id="CHEBI:46858"/>
        <dbReference type="ChEBI" id="CHEBI:61978"/>
        <dbReference type="ChEBI" id="CHEBI:456216"/>
        <dbReference type="EC" id="2.7.10.2"/>
    </reaction>
</comment>
<comment type="subcellular location">
    <subcellularLocation>
        <location evidence="1">Cell inner membrane</location>
        <topology evidence="1">Multi-pass membrane protein</topology>
    </subcellularLocation>
</comment>
<keyword evidence="6" id="KW-0997">Cell inner membrane</keyword>
<evidence type="ECO:0000256" key="11">
    <source>
        <dbReference type="ARBA" id="ARBA00022840"/>
    </source>
</evidence>
<dbReference type="Pfam" id="PF02706">
    <property type="entry name" value="Wzz"/>
    <property type="match status" value="1"/>
</dbReference>
<dbReference type="InterPro" id="IPR032807">
    <property type="entry name" value="GNVR"/>
</dbReference>
<evidence type="ECO:0000256" key="3">
    <source>
        <dbReference type="ARBA" id="ARBA00008883"/>
    </source>
</evidence>
<proteinExistence type="inferred from homology"/>
<evidence type="ECO:0000256" key="6">
    <source>
        <dbReference type="ARBA" id="ARBA00022519"/>
    </source>
</evidence>
<comment type="similarity">
    <text evidence="2">Belongs to the CpsD/CapB family.</text>
</comment>
<evidence type="ECO:0000259" key="20">
    <source>
        <dbReference type="Pfam" id="PF13807"/>
    </source>
</evidence>
<keyword evidence="10" id="KW-0418">Kinase</keyword>
<dbReference type="Pfam" id="PF13614">
    <property type="entry name" value="AAA_31"/>
    <property type="match status" value="1"/>
</dbReference>
<feature type="domain" description="AAA" evidence="19">
    <location>
        <begin position="515"/>
        <end position="657"/>
    </location>
</feature>
<feature type="transmembrane region" description="Helical" evidence="17">
    <location>
        <begin position="29"/>
        <end position="50"/>
    </location>
</feature>
<evidence type="ECO:0000256" key="10">
    <source>
        <dbReference type="ARBA" id="ARBA00022777"/>
    </source>
</evidence>
<protein>
    <recommendedName>
        <fullName evidence="4">non-specific protein-tyrosine kinase</fullName>
        <ecNumber evidence="4">2.7.10.2</ecNumber>
    </recommendedName>
</protein>
<evidence type="ECO:0000256" key="13">
    <source>
        <dbReference type="ARBA" id="ARBA00023136"/>
    </source>
</evidence>
<evidence type="ECO:0000256" key="14">
    <source>
        <dbReference type="ARBA" id="ARBA00023137"/>
    </source>
</evidence>
<name>A0ABV6CXC5_9SPHN</name>
<dbReference type="PANTHER" id="PTHR32309">
    <property type="entry name" value="TYROSINE-PROTEIN KINASE"/>
    <property type="match status" value="1"/>
</dbReference>
<dbReference type="PANTHER" id="PTHR32309:SF13">
    <property type="entry name" value="FERRIC ENTEROBACTIN TRANSPORT PROTEIN FEPE"/>
    <property type="match status" value="1"/>
</dbReference>
<keyword evidence="9" id="KW-0547">Nucleotide-binding</keyword>
<dbReference type="Pfam" id="PF13807">
    <property type="entry name" value="GNVR"/>
    <property type="match status" value="1"/>
</dbReference>
<evidence type="ECO:0000256" key="8">
    <source>
        <dbReference type="ARBA" id="ARBA00022692"/>
    </source>
</evidence>
<evidence type="ECO:0000256" key="2">
    <source>
        <dbReference type="ARBA" id="ARBA00007316"/>
    </source>
</evidence>
<evidence type="ECO:0000259" key="19">
    <source>
        <dbReference type="Pfam" id="PF13614"/>
    </source>
</evidence>
<dbReference type="InterPro" id="IPR050445">
    <property type="entry name" value="Bact_polysacc_biosynth/exp"/>
</dbReference>
<evidence type="ECO:0000256" key="15">
    <source>
        <dbReference type="ARBA" id="ARBA00051245"/>
    </source>
</evidence>
<keyword evidence="12 17" id="KW-1133">Transmembrane helix</keyword>
<gene>
    <name evidence="21" type="ORF">ACFFJC_12530</name>
</gene>
<dbReference type="InterPro" id="IPR003856">
    <property type="entry name" value="LPS_length_determ_N"/>
</dbReference>
<dbReference type="SUPFAM" id="SSF52540">
    <property type="entry name" value="P-loop containing nucleoside triphosphate hydrolases"/>
    <property type="match status" value="1"/>
</dbReference>
<evidence type="ECO:0000256" key="7">
    <source>
        <dbReference type="ARBA" id="ARBA00022679"/>
    </source>
</evidence>
<accession>A0ABV6CXC5</accession>
<evidence type="ECO:0000313" key="21">
    <source>
        <dbReference type="EMBL" id="MFC0205091.1"/>
    </source>
</evidence>
<dbReference type="InterPro" id="IPR025669">
    <property type="entry name" value="AAA_dom"/>
</dbReference>
<feature type="domain" description="Tyrosine-protein kinase G-rich" evidence="20">
    <location>
        <begin position="376"/>
        <end position="448"/>
    </location>
</feature>
<keyword evidence="5" id="KW-1003">Cell membrane</keyword>
<keyword evidence="13 17" id="KW-0472">Membrane</keyword>
<evidence type="ECO:0000256" key="4">
    <source>
        <dbReference type="ARBA" id="ARBA00011903"/>
    </source>
</evidence>
<keyword evidence="14" id="KW-0829">Tyrosine-protein kinase</keyword>
<evidence type="ECO:0000256" key="16">
    <source>
        <dbReference type="SAM" id="Coils"/>
    </source>
</evidence>
<organism evidence="21 22">
    <name type="scientific">Novosphingobium soli</name>
    <dbReference type="NCBI Taxonomy" id="574956"/>
    <lineage>
        <taxon>Bacteria</taxon>
        <taxon>Pseudomonadati</taxon>
        <taxon>Pseudomonadota</taxon>
        <taxon>Alphaproteobacteria</taxon>
        <taxon>Sphingomonadales</taxon>
        <taxon>Sphingomonadaceae</taxon>
        <taxon>Novosphingobium</taxon>
    </lineage>
</organism>
<keyword evidence="7" id="KW-0808">Transferase</keyword>
<evidence type="ECO:0000313" key="22">
    <source>
        <dbReference type="Proteomes" id="UP001589798"/>
    </source>
</evidence>
<dbReference type="Proteomes" id="UP001589798">
    <property type="component" value="Unassembled WGS sequence"/>
</dbReference>
<evidence type="ECO:0000256" key="1">
    <source>
        <dbReference type="ARBA" id="ARBA00004429"/>
    </source>
</evidence>
<feature type="coiled-coil region" evidence="16">
    <location>
        <begin position="194"/>
        <end position="221"/>
    </location>
</feature>
<comment type="similarity">
    <text evidence="3">Belongs to the etk/wzc family.</text>
</comment>
<feature type="domain" description="Polysaccharide chain length determinant N-terminal" evidence="18">
    <location>
        <begin position="24"/>
        <end position="104"/>
    </location>
</feature>
<reference evidence="21 22" key="1">
    <citation type="submission" date="2024-09" db="EMBL/GenBank/DDBJ databases">
        <authorList>
            <person name="Sun Q."/>
            <person name="Mori K."/>
        </authorList>
    </citation>
    <scope>NUCLEOTIDE SEQUENCE [LARGE SCALE GENOMIC DNA]</scope>
    <source>
        <strain evidence="21 22">CCM 7706</strain>
    </source>
</reference>
<dbReference type="EC" id="2.7.10.2" evidence="4"/>
<evidence type="ECO:0000256" key="12">
    <source>
        <dbReference type="ARBA" id="ARBA00022989"/>
    </source>
</evidence>
<keyword evidence="11" id="KW-0067">ATP-binding</keyword>
<comment type="caution">
    <text evidence="21">The sequence shown here is derived from an EMBL/GenBank/DDBJ whole genome shotgun (WGS) entry which is preliminary data.</text>
</comment>
<evidence type="ECO:0000256" key="17">
    <source>
        <dbReference type="SAM" id="Phobius"/>
    </source>
</evidence>